<dbReference type="EMBL" id="BSDS01000002">
    <property type="protein sequence ID" value="GLI38993.1"/>
    <property type="molecule type" value="Genomic_DNA"/>
</dbReference>
<comment type="caution">
    <text evidence="2">The sequence shown here is derived from an EMBL/GenBank/DDBJ whole genome shotgun (WGS) entry which is preliminary data.</text>
</comment>
<keyword evidence="3" id="KW-1185">Reference proteome</keyword>
<feature type="region of interest" description="Disordered" evidence="1">
    <location>
        <begin position="1"/>
        <end position="33"/>
    </location>
</feature>
<feature type="compositionally biased region" description="Low complexity" evidence="1">
    <location>
        <begin position="8"/>
        <end position="27"/>
    </location>
</feature>
<evidence type="ECO:0000256" key="1">
    <source>
        <dbReference type="SAM" id="MobiDB-lite"/>
    </source>
</evidence>
<protein>
    <submittedName>
        <fullName evidence="2">Uncharacterized protein</fullName>
    </submittedName>
</protein>
<evidence type="ECO:0000313" key="3">
    <source>
        <dbReference type="Proteomes" id="UP001144352"/>
    </source>
</evidence>
<gene>
    <name evidence="2" type="ORF">GHYDROH2_24940</name>
</gene>
<accession>A0A9W6G278</accession>
<dbReference type="Proteomes" id="UP001144352">
    <property type="component" value="Unassembled WGS sequence"/>
</dbReference>
<proteinExistence type="predicted"/>
<dbReference type="AlphaFoldDB" id="A0A9W6G278"/>
<sequence>MPCPAPPAAVAERPASEAAAPPELQAEAAERPSVTSLATDAIASFRHGKWDGIYFVENRQTGSKYIQEDQA</sequence>
<organism evidence="2 3">
    <name type="scientific">Geobacter hydrogenophilus</name>
    <dbReference type="NCBI Taxonomy" id="40983"/>
    <lineage>
        <taxon>Bacteria</taxon>
        <taxon>Pseudomonadati</taxon>
        <taxon>Thermodesulfobacteriota</taxon>
        <taxon>Desulfuromonadia</taxon>
        <taxon>Geobacterales</taxon>
        <taxon>Geobacteraceae</taxon>
        <taxon>Geobacter</taxon>
    </lineage>
</organism>
<name>A0A9W6G278_9BACT</name>
<evidence type="ECO:0000313" key="2">
    <source>
        <dbReference type="EMBL" id="GLI38993.1"/>
    </source>
</evidence>
<reference evidence="2" key="1">
    <citation type="submission" date="2022-12" db="EMBL/GenBank/DDBJ databases">
        <title>Reference genome sequencing for broad-spectrum identification of bacterial and archaeal isolates by mass spectrometry.</title>
        <authorList>
            <person name="Sekiguchi Y."/>
            <person name="Tourlousse D.M."/>
        </authorList>
    </citation>
    <scope>NUCLEOTIDE SEQUENCE</scope>
    <source>
        <strain evidence="2">H2</strain>
    </source>
</reference>